<dbReference type="SUPFAM" id="SSF46785">
    <property type="entry name" value="Winged helix' DNA-binding domain"/>
    <property type="match status" value="1"/>
</dbReference>
<comment type="caution">
    <text evidence="2">The sequence shown here is derived from an EMBL/GenBank/DDBJ whole genome shotgun (WGS) entry which is preliminary data.</text>
</comment>
<evidence type="ECO:0000259" key="1">
    <source>
        <dbReference type="PROSITE" id="PS50995"/>
    </source>
</evidence>
<sequence>MGLPDDVYARLLRLRTDLRRFERWSAEQARAAGLTPMQHQLLLAIRGHADRRGPTIGEVADYLLLRHHSAGELTQRAEAAGLVRRVRDSDDHRVIRLQLTDAGSGRLEALTAIHLEELERLSIASLGR</sequence>
<dbReference type="InterPro" id="IPR036390">
    <property type="entry name" value="WH_DNA-bd_sf"/>
</dbReference>
<dbReference type="AlphaFoldDB" id="A0A1A2Z640"/>
<evidence type="ECO:0000313" key="2">
    <source>
        <dbReference type="EMBL" id="OBI44631.1"/>
    </source>
</evidence>
<reference evidence="3" key="1">
    <citation type="submission" date="2016-06" db="EMBL/GenBank/DDBJ databases">
        <authorList>
            <person name="Sutton G."/>
            <person name="Brinkac L."/>
            <person name="Sanka R."/>
            <person name="Adams M."/>
            <person name="Lau E."/>
            <person name="Sam S."/>
            <person name="Sreng N."/>
            <person name="Him V."/>
            <person name="Kerleguer A."/>
            <person name="Cheng S."/>
        </authorList>
    </citation>
    <scope>NUCLEOTIDE SEQUENCE [LARGE SCALE GENOMIC DNA]</scope>
    <source>
        <strain evidence="3">E861</strain>
    </source>
</reference>
<dbReference type="PROSITE" id="PS50995">
    <property type="entry name" value="HTH_MARR_2"/>
    <property type="match status" value="1"/>
</dbReference>
<evidence type="ECO:0000313" key="3">
    <source>
        <dbReference type="Proteomes" id="UP000093592"/>
    </source>
</evidence>
<name>A0A1A2Z640_9MYCO</name>
<organism evidence="2 3">
    <name type="scientific">Mycobacterium kyorinense</name>
    <dbReference type="NCBI Taxonomy" id="487514"/>
    <lineage>
        <taxon>Bacteria</taxon>
        <taxon>Bacillati</taxon>
        <taxon>Actinomycetota</taxon>
        <taxon>Actinomycetes</taxon>
        <taxon>Mycobacteriales</taxon>
        <taxon>Mycobacteriaceae</taxon>
        <taxon>Mycobacterium</taxon>
    </lineage>
</organism>
<protein>
    <submittedName>
        <fullName evidence="2">MarR family transcriptional regulator</fullName>
    </submittedName>
</protein>
<dbReference type="InterPro" id="IPR000835">
    <property type="entry name" value="HTH_MarR-typ"/>
</dbReference>
<dbReference type="OrthoDB" id="9807800at2"/>
<dbReference type="RefSeq" id="WP_065015176.1">
    <property type="nucleotide sequence ID" value="NZ_LZKJ01000133.1"/>
</dbReference>
<dbReference type="SMART" id="SM00347">
    <property type="entry name" value="HTH_MARR"/>
    <property type="match status" value="1"/>
</dbReference>
<gene>
    <name evidence="2" type="ORF">A5707_02950</name>
</gene>
<dbReference type="Proteomes" id="UP000093592">
    <property type="component" value="Unassembled WGS sequence"/>
</dbReference>
<dbReference type="Pfam" id="PF12802">
    <property type="entry name" value="MarR_2"/>
    <property type="match status" value="1"/>
</dbReference>
<dbReference type="PANTHER" id="PTHR33164:SF104">
    <property type="entry name" value="TRANSCRIPTIONAL REGULATORY PROTEIN"/>
    <property type="match status" value="1"/>
</dbReference>
<dbReference type="Gene3D" id="1.10.10.10">
    <property type="entry name" value="Winged helix-like DNA-binding domain superfamily/Winged helix DNA-binding domain"/>
    <property type="match status" value="1"/>
</dbReference>
<accession>A0A1A2Z640</accession>
<dbReference type="InterPro" id="IPR036388">
    <property type="entry name" value="WH-like_DNA-bd_sf"/>
</dbReference>
<dbReference type="EMBL" id="LZKJ01000133">
    <property type="protein sequence ID" value="OBI44631.1"/>
    <property type="molecule type" value="Genomic_DNA"/>
</dbReference>
<feature type="domain" description="HTH marR-type" evidence="1">
    <location>
        <begin position="4"/>
        <end position="128"/>
    </location>
</feature>
<dbReference type="GO" id="GO:0003700">
    <property type="term" value="F:DNA-binding transcription factor activity"/>
    <property type="evidence" value="ECO:0007669"/>
    <property type="project" value="InterPro"/>
</dbReference>
<dbReference type="PANTHER" id="PTHR33164">
    <property type="entry name" value="TRANSCRIPTIONAL REGULATOR, MARR FAMILY"/>
    <property type="match status" value="1"/>
</dbReference>
<dbReference type="InterPro" id="IPR039422">
    <property type="entry name" value="MarR/SlyA-like"/>
</dbReference>
<proteinExistence type="predicted"/>
<dbReference type="GO" id="GO:0006950">
    <property type="term" value="P:response to stress"/>
    <property type="evidence" value="ECO:0007669"/>
    <property type="project" value="TreeGrafter"/>
</dbReference>